<gene>
    <name evidence="1" type="ORF">ECEC1870_2722</name>
</gene>
<reference evidence="1 2" key="1">
    <citation type="submission" date="2012-06" db="EMBL/GenBank/DDBJ databases">
        <title>Genomic anatomy of Escherichia coli O157:H7 outbreaks.</title>
        <authorList>
            <person name="Eppinger M."/>
            <person name="Daugherty S."/>
            <person name="Agrawal S."/>
            <person name="Galens K."/>
            <person name="Tallon L."/>
            <person name="Shefchek K."/>
            <person name="Parankush S."/>
            <person name="Cebula T.A."/>
            <person name="Feng P."/>
            <person name="Soderlund R."/>
            <person name="Mammel M.K."/>
            <person name="DebRoy C."/>
            <person name="Dudley E.G."/>
            <person name="Tarr P.I."/>
            <person name="Fraser-Liggett C."/>
            <person name="Ravel J."/>
        </authorList>
    </citation>
    <scope>NUCLEOTIDE SEQUENCE [LARGE SCALE GENOMIC DNA]</scope>
    <source>
        <strain evidence="1 2">EC1870</strain>
    </source>
</reference>
<sequence>MLETRKHNHILDMLRLADPYLVINTSGIFFLRSTVSGKTSHVLRAYKTAVREEGE</sequence>
<protein>
    <submittedName>
        <fullName evidence="1">Uncharacterized protein</fullName>
    </submittedName>
</protein>
<dbReference type="AlphaFoldDB" id="A0AAV3H8L9"/>
<dbReference type="EMBL" id="AMVG01000390">
    <property type="protein sequence ID" value="EKJ43977.1"/>
    <property type="molecule type" value="Genomic_DNA"/>
</dbReference>
<organism evidence="1 2">
    <name type="scientific">Escherichia coli EC1870</name>
    <dbReference type="NCBI Taxonomy" id="1005554"/>
    <lineage>
        <taxon>Bacteria</taxon>
        <taxon>Pseudomonadati</taxon>
        <taxon>Pseudomonadota</taxon>
        <taxon>Gammaproteobacteria</taxon>
        <taxon>Enterobacterales</taxon>
        <taxon>Enterobacteriaceae</taxon>
        <taxon>Escherichia</taxon>
    </lineage>
</organism>
<proteinExistence type="predicted"/>
<evidence type="ECO:0000313" key="2">
    <source>
        <dbReference type="Proteomes" id="UP000006789"/>
    </source>
</evidence>
<name>A0AAV3H8L9_ECOLX</name>
<evidence type="ECO:0000313" key="1">
    <source>
        <dbReference type="EMBL" id="EKJ43977.1"/>
    </source>
</evidence>
<accession>A0AAV3H8L9</accession>
<comment type="caution">
    <text evidence="1">The sequence shown here is derived from an EMBL/GenBank/DDBJ whole genome shotgun (WGS) entry which is preliminary data.</text>
</comment>
<dbReference type="Proteomes" id="UP000006789">
    <property type="component" value="Unassembled WGS sequence"/>
</dbReference>